<dbReference type="Proteomes" id="UP000077349">
    <property type="component" value="Unassembled WGS sequence"/>
</dbReference>
<sequence>MRVRVINTGRRRALCGNHPAPHMLHPLKRRIDGVFMAASCQAQHACCDQQPGPKRAAGLKSHVNTVPERPVLFWARLLHDVMVAPLAG</sequence>
<comment type="caution">
    <text evidence="1">The sequence shown here is derived from an EMBL/GenBank/DDBJ whole genome shotgun (WGS) entry which is preliminary data.</text>
</comment>
<reference evidence="1 2" key="1">
    <citation type="submission" date="2016-03" db="EMBL/GenBank/DDBJ databases">
        <title>Draft genome sequence of Acetobacter malorum CECT 7742, a strain isolated from strawberry vinegar.</title>
        <authorList>
            <person name="Sainz F."/>
            <person name="Mas A."/>
            <person name="Torija M.J."/>
        </authorList>
    </citation>
    <scope>NUCLEOTIDE SEQUENCE [LARGE SCALE GENOMIC DNA]</scope>
    <source>
        <strain evidence="1 2">CECT 7742</strain>
    </source>
</reference>
<proteinExistence type="predicted"/>
<accession>A0A177GF18</accession>
<dbReference type="EMBL" id="LVHD01000009">
    <property type="protein sequence ID" value="OAG77994.1"/>
    <property type="molecule type" value="Genomic_DNA"/>
</dbReference>
<organism evidence="1 2">
    <name type="scientific">Acetobacter malorum</name>
    <dbReference type="NCBI Taxonomy" id="178901"/>
    <lineage>
        <taxon>Bacteria</taxon>
        <taxon>Pseudomonadati</taxon>
        <taxon>Pseudomonadota</taxon>
        <taxon>Alphaproteobacteria</taxon>
        <taxon>Acetobacterales</taxon>
        <taxon>Acetobacteraceae</taxon>
        <taxon>Acetobacter</taxon>
    </lineage>
</organism>
<evidence type="ECO:0000313" key="1">
    <source>
        <dbReference type="EMBL" id="OAG77994.1"/>
    </source>
</evidence>
<protein>
    <submittedName>
        <fullName evidence="1">Uncharacterized protein</fullName>
    </submittedName>
</protein>
<dbReference type="AlphaFoldDB" id="A0A177GF18"/>
<evidence type="ECO:0000313" key="2">
    <source>
        <dbReference type="Proteomes" id="UP000077349"/>
    </source>
</evidence>
<name>A0A177GF18_9PROT</name>
<gene>
    <name evidence="1" type="ORF">Amal_00760</name>
</gene>